<dbReference type="InterPro" id="IPR012337">
    <property type="entry name" value="RNaseH-like_sf"/>
</dbReference>
<dbReference type="EMBL" id="OZ034821">
    <property type="protein sequence ID" value="CAL1405248.1"/>
    <property type="molecule type" value="Genomic_DNA"/>
</dbReference>
<evidence type="ECO:0000313" key="4">
    <source>
        <dbReference type="Proteomes" id="UP001497516"/>
    </source>
</evidence>
<dbReference type="CDD" id="cd06222">
    <property type="entry name" value="RNase_H_like"/>
    <property type="match status" value="1"/>
</dbReference>
<evidence type="ECO:0000313" key="3">
    <source>
        <dbReference type="EMBL" id="CAL1405248.1"/>
    </source>
</evidence>
<accession>A0AAV2G642</accession>
<organism evidence="3 4">
    <name type="scientific">Linum trigynum</name>
    <dbReference type="NCBI Taxonomy" id="586398"/>
    <lineage>
        <taxon>Eukaryota</taxon>
        <taxon>Viridiplantae</taxon>
        <taxon>Streptophyta</taxon>
        <taxon>Embryophyta</taxon>
        <taxon>Tracheophyta</taxon>
        <taxon>Spermatophyta</taxon>
        <taxon>Magnoliopsida</taxon>
        <taxon>eudicotyledons</taxon>
        <taxon>Gunneridae</taxon>
        <taxon>Pentapetalae</taxon>
        <taxon>rosids</taxon>
        <taxon>fabids</taxon>
        <taxon>Malpighiales</taxon>
        <taxon>Linaceae</taxon>
        <taxon>Linum</taxon>
    </lineage>
</organism>
<dbReference type="Pfam" id="PF13456">
    <property type="entry name" value="RVT_3"/>
    <property type="match status" value="1"/>
</dbReference>
<dbReference type="InterPro" id="IPR053151">
    <property type="entry name" value="RNase_H-like"/>
</dbReference>
<keyword evidence="1" id="KW-0472">Membrane</keyword>
<dbReference type="InterPro" id="IPR002156">
    <property type="entry name" value="RNaseH_domain"/>
</dbReference>
<dbReference type="PANTHER" id="PTHR47723">
    <property type="entry name" value="OS05G0353850 PROTEIN"/>
    <property type="match status" value="1"/>
</dbReference>
<dbReference type="GO" id="GO:0004523">
    <property type="term" value="F:RNA-DNA hybrid ribonuclease activity"/>
    <property type="evidence" value="ECO:0007669"/>
    <property type="project" value="InterPro"/>
</dbReference>
<evidence type="ECO:0000256" key="1">
    <source>
        <dbReference type="SAM" id="Phobius"/>
    </source>
</evidence>
<keyword evidence="4" id="KW-1185">Reference proteome</keyword>
<keyword evidence="1" id="KW-0812">Transmembrane</keyword>
<sequence length="149" mass="16983">MRDSERRWVAGFVANIGEATTALSELWAFFYGLVLAWKYGIRALRIESDSQLDIQLINSRHDPVHPYATLLAAIRRKLGQDWLVNITHTYREGNRAADWLSKHSLVYPYDMHELVNQPHGLASILQDDLMGIAFERRVVATSSSSSSRL</sequence>
<dbReference type="PANTHER" id="PTHR47723:SF13">
    <property type="entry name" value="PUTATIVE-RELATED"/>
    <property type="match status" value="1"/>
</dbReference>
<feature type="transmembrane region" description="Helical" evidence="1">
    <location>
        <begin position="12"/>
        <end position="37"/>
    </location>
</feature>
<dbReference type="InterPro" id="IPR044730">
    <property type="entry name" value="RNase_H-like_dom_plant"/>
</dbReference>
<feature type="domain" description="RNase H type-1" evidence="2">
    <location>
        <begin position="2"/>
        <end position="103"/>
    </location>
</feature>
<name>A0AAV2G642_9ROSI</name>
<keyword evidence="1" id="KW-1133">Transmembrane helix</keyword>
<dbReference type="InterPro" id="IPR036397">
    <property type="entry name" value="RNaseH_sf"/>
</dbReference>
<gene>
    <name evidence="3" type="ORF">LTRI10_LOCUS45044</name>
</gene>
<protein>
    <recommendedName>
        <fullName evidence="2">RNase H type-1 domain-containing protein</fullName>
    </recommendedName>
</protein>
<dbReference type="SUPFAM" id="SSF53098">
    <property type="entry name" value="Ribonuclease H-like"/>
    <property type="match status" value="1"/>
</dbReference>
<proteinExistence type="predicted"/>
<dbReference type="Gene3D" id="3.30.420.10">
    <property type="entry name" value="Ribonuclease H-like superfamily/Ribonuclease H"/>
    <property type="match status" value="1"/>
</dbReference>
<evidence type="ECO:0000259" key="2">
    <source>
        <dbReference type="Pfam" id="PF13456"/>
    </source>
</evidence>
<reference evidence="3 4" key="1">
    <citation type="submission" date="2024-04" db="EMBL/GenBank/DDBJ databases">
        <authorList>
            <person name="Fracassetti M."/>
        </authorList>
    </citation>
    <scope>NUCLEOTIDE SEQUENCE [LARGE SCALE GENOMIC DNA]</scope>
</reference>
<dbReference type="GO" id="GO:0003676">
    <property type="term" value="F:nucleic acid binding"/>
    <property type="evidence" value="ECO:0007669"/>
    <property type="project" value="InterPro"/>
</dbReference>
<dbReference type="AlphaFoldDB" id="A0AAV2G642"/>
<dbReference type="Proteomes" id="UP001497516">
    <property type="component" value="Chromosome 8"/>
</dbReference>